<name>A0ABW9P0V2_9ACTN</name>
<feature type="region of interest" description="Disordered" evidence="1">
    <location>
        <begin position="112"/>
        <end position="137"/>
    </location>
</feature>
<sequence length="279" mass="29521">MSWTGTEAALAGLLERHGERPRPDYPVAALCRAGLWSLSGHAGDAPSAHGDAKLRKWFAENRPDGGLAEPVYELLRSSGGTRLAVLDELLRAFDGLEDGALLEEVGLYDDELGDPVDLPAQPADPVDPDGPAERGGGSGRVAAVLVDAAEYERLCRMAERRRAGAGGGDAARRERVARDPIRIAAARTAVLGRSGGVCENPRCAGQPVDVTDRGHPILEVDHVMELALGGPDHPGQMVALCPNCHAVKTRGRTRETLRRELGEVAAARHAQWGGTPLAP</sequence>
<protein>
    <submittedName>
        <fullName evidence="3">HNH endonuclease</fullName>
    </submittedName>
</protein>
<dbReference type="InterPro" id="IPR058813">
    <property type="entry name" value="DNA-SBD_ScoMcrA"/>
</dbReference>
<gene>
    <name evidence="3" type="ORF">FFZ77_27475</name>
</gene>
<keyword evidence="4" id="KW-1185">Reference proteome</keyword>
<dbReference type="Pfam" id="PF26340">
    <property type="entry name" value="DNA-SBD_ScoMcrA"/>
    <property type="match status" value="1"/>
</dbReference>
<dbReference type="InterPro" id="IPR003615">
    <property type="entry name" value="HNH_nuc"/>
</dbReference>
<feature type="domain" description="HNH nuclease" evidence="2">
    <location>
        <begin position="185"/>
        <end position="246"/>
    </location>
</feature>
<keyword evidence="3" id="KW-0255">Endonuclease</keyword>
<dbReference type="Proteomes" id="UP000460558">
    <property type="component" value="Unassembled WGS sequence"/>
</dbReference>
<evidence type="ECO:0000256" key="1">
    <source>
        <dbReference type="SAM" id="MobiDB-lite"/>
    </source>
</evidence>
<keyword evidence="3" id="KW-0540">Nuclease</keyword>
<dbReference type="Pfam" id="PF01844">
    <property type="entry name" value="HNH"/>
    <property type="match status" value="1"/>
</dbReference>
<dbReference type="GO" id="GO:0004519">
    <property type="term" value="F:endonuclease activity"/>
    <property type="evidence" value="ECO:0007669"/>
    <property type="project" value="UniProtKB-KW"/>
</dbReference>
<keyword evidence="3" id="KW-0378">Hydrolase</keyword>
<dbReference type="SMART" id="SM00507">
    <property type="entry name" value="HNHc"/>
    <property type="match status" value="1"/>
</dbReference>
<evidence type="ECO:0000313" key="4">
    <source>
        <dbReference type="Proteomes" id="UP000460558"/>
    </source>
</evidence>
<accession>A0ABW9P0V2</accession>
<dbReference type="InterPro" id="IPR002711">
    <property type="entry name" value="HNH"/>
</dbReference>
<dbReference type="Gene3D" id="1.10.30.50">
    <property type="match status" value="1"/>
</dbReference>
<dbReference type="CDD" id="cd00085">
    <property type="entry name" value="HNHc"/>
    <property type="match status" value="1"/>
</dbReference>
<proteinExistence type="predicted"/>
<organism evidence="3 4">
    <name type="scientific">Streptomyces katsurahamanus</name>
    <dbReference type="NCBI Taxonomy" id="2577098"/>
    <lineage>
        <taxon>Bacteria</taxon>
        <taxon>Bacillati</taxon>
        <taxon>Actinomycetota</taxon>
        <taxon>Actinomycetes</taxon>
        <taxon>Kitasatosporales</taxon>
        <taxon>Streptomycetaceae</taxon>
        <taxon>Streptomyces</taxon>
    </lineage>
</organism>
<dbReference type="EMBL" id="VDEQ01000305">
    <property type="protein sequence ID" value="MQS39183.1"/>
    <property type="molecule type" value="Genomic_DNA"/>
</dbReference>
<evidence type="ECO:0000313" key="3">
    <source>
        <dbReference type="EMBL" id="MQS39183.1"/>
    </source>
</evidence>
<reference evidence="3 4" key="1">
    <citation type="submission" date="2019-06" db="EMBL/GenBank/DDBJ databases">
        <title>Comparative genomics and metabolomics analyses of clavulanic acid producing Streptomyces species provides insight into specialized metabolism and evolution of beta-lactam biosynthetic gene clusters.</title>
        <authorList>
            <person name="Moore M.A."/>
            <person name="Cruz-Morales P."/>
            <person name="Barona Gomez F."/>
            <person name="Kapil T."/>
        </authorList>
    </citation>
    <scope>NUCLEOTIDE SEQUENCE [LARGE SCALE GENOMIC DNA]</scope>
    <source>
        <strain evidence="3 4">T-272</strain>
    </source>
</reference>
<evidence type="ECO:0000259" key="2">
    <source>
        <dbReference type="SMART" id="SM00507"/>
    </source>
</evidence>
<comment type="caution">
    <text evidence="3">The sequence shown here is derived from an EMBL/GenBank/DDBJ whole genome shotgun (WGS) entry which is preliminary data.</text>
</comment>